<dbReference type="GO" id="GO:0006508">
    <property type="term" value="P:proteolysis"/>
    <property type="evidence" value="ECO:0007669"/>
    <property type="project" value="UniProtKB-KW"/>
</dbReference>
<dbReference type="RefSeq" id="WP_158195541.1">
    <property type="nucleotide sequence ID" value="NZ_CP046908.1"/>
</dbReference>
<organism evidence="9 10">
    <name type="scientific">Stappia indica</name>
    <dbReference type="NCBI Taxonomy" id="538381"/>
    <lineage>
        <taxon>Bacteria</taxon>
        <taxon>Pseudomonadati</taxon>
        <taxon>Pseudomonadota</taxon>
        <taxon>Alphaproteobacteria</taxon>
        <taxon>Hyphomicrobiales</taxon>
        <taxon>Stappiaceae</taxon>
        <taxon>Stappia</taxon>
    </lineage>
</organism>
<keyword evidence="7" id="KW-1133">Transmembrane helix</keyword>
<keyword evidence="4" id="KW-0378">Hydrolase</keyword>
<dbReference type="InterPro" id="IPR001915">
    <property type="entry name" value="Peptidase_M48"/>
</dbReference>
<dbReference type="OrthoDB" id="8432094at2"/>
<keyword evidence="7" id="KW-0472">Membrane</keyword>
<protein>
    <recommendedName>
        <fullName evidence="8">Peptidase M48 domain-containing protein</fullName>
    </recommendedName>
</protein>
<evidence type="ECO:0000256" key="3">
    <source>
        <dbReference type="ARBA" id="ARBA00022723"/>
    </source>
</evidence>
<feature type="transmembrane region" description="Helical" evidence="7">
    <location>
        <begin position="467"/>
        <end position="491"/>
    </location>
</feature>
<gene>
    <name evidence="9" type="ORF">GH266_20785</name>
</gene>
<feature type="transmembrane region" description="Helical" evidence="7">
    <location>
        <begin position="511"/>
        <end position="532"/>
    </location>
</feature>
<dbReference type="Pfam" id="PF01435">
    <property type="entry name" value="Peptidase_M48"/>
    <property type="match status" value="1"/>
</dbReference>
<evidence type="ECO:0000256" key="5">
    <source>
        <dbReference type="ARBA" id="ARBA00022833"/>
    </source>
</evidence>
<evidence type="ECO:0000256" key="6">
    <source>
        <dbReference type="ARBA" id="ARBA00023049"/>
    </source>
</evidence>
<dbReference type="GO" id="GO:0046872">
    <property type="term" value="F:metal ion binding"/>
    <property type="evidence" value="ECO:0007669"/>
    <property type="project" value="UniProtKB-KW"/>
</dbReference>
<feature type="transmembrane region" description="Helical" evidence="7">
    <location>
        <begin position="421"/>
        <end position="446"/>
    </location>
</feature>
<feature type="transmembrane region" description="Helical" evidence="7">
    <location>
        <begin position="349"/>
        <end position="369"/>
    </location>
</feature>
<evidence type="ECO:0000256" key="4">
    <source>
        <dbReference type="ARBA" id="ARBA00022801"/>
    </source>
</evidence>
<feature type="transmembrane region" description="Helical" evidence="7">
    <location>
        <begin position="593"/>
        <end position="611"/>
    </location>
</feature>
<dbReference type="Proteomes" id="UP000435648">
    <property type="component" value="Chromosome"/>
</dbReference>
<dbReference type="EMBL" id="CP046908">
    <property type="protein sequence ID" value="QGZ36718.1"/>
    <property type="molecule type" value="Genomic_DNA"/>
</dbReference>
<keyword evidence="7" id="KW-0812">Transmembrane</keyword>
<comment type="cofactor">
    <cofactor evidence="1">
        <name>Zn(2+)</name>
        <dbReference type="ChEBI" id="CHEBI:29105"/>
    </cofactor>
</comment>
<evidence type="ECO:0000313" key="9">
    <source>
        <dbReference type="EMBL" id="QGZ36718.1"/>
    </source>
</evidence>
<keyword evidence="5" id="KW-0862">Zinc</keyword>
<evidence type="ECO:0000256" key="1">
    <source>
        <dbReference type="ARBA" id="ARBA00001947"/>
    </source>
</evidence>
<evidence type="ECO:0000313" key="10">
    <source>
        <dbReference type="Proteomes" id="UP000435648"/>
    </source>
</evidence>
<feature type="transmembrane region" description="Helical" evidence="7">
    <location>
        <begin position="324"/>
        <end position="343"/>
    </location>
</feature>
<reference evidence="9 10" key="1">
    <citation type="submission" date="2019-12" db="EMBL/GenBank/DDBJ databases">
        <title>The genome of Stappia indica PHM037.</title>
        <authorList>
            <person name="Kacar D."/>
            <person name="Galan B."/>
            <person name="Canedo L."/>
            <person name="Rodriguez P."/>
            <person name="de la Calle F."/>
            <person name="Garcia J.L."/>
        </authorList>
    </citation>
    <scope>NUCLEOTIDE SEQUENCE [LARGE SCALE GENOMIC DNA]</scope>
    <source>
        <strain evidence="9 10">PHM037</strain>
    </source>
</reference>
<feature type="transmembrane region" description="Helical" evidence="7">
    <location>
        <begin position="21"/>
        <end position="46"/>
    </location>
</feature>
<keyword evidence="6" id="KW-0482">Metalloprotease</keyword>
<evidence type="ECO:0000256" key="2">
    <source>
        <dbReference type="ARBA" id="ARBA00022670"/>
    </source>
</evidence>
<name>A0A857CCY8_9HYPH</name>
<dbReference type="GO" id="GO:0004222">
    <property type="term" value="F:metalloendopeptidase activity"/>
    <property type="evidence" value="ECO:0007669"/>
    <property type="project" value="InterPro"/>
</dbReference>
<feature type="transmembrane region" description="Helical" evidence="7">
    <location>
        <begin position="541"/>
        <end position="565"/>
    </location>
</feature>
<feature type="transmembrane region" description="Helical" evidence="7">
    <location>
        <begin position="381"/>
        <end position="409"/>
    </location>
</feature>
<keyword evidence="2" id="KW-0645">Protease</keyword>
<keyword evidence="3" id="KW-0479">Metal-binding</keyword>
<feature type="domain" description="Peptidase M48" evidence="8">
    <location>
        <begin position="157"/>
        <end position="282"/>
    </location>
</feature>
<feature type="transmembrane region" description="Helical" evidence="7">
    <location>
        <begin position="234"/>
        <end position="257"/>
    </location>
</feature>
<proteinExistence type="predicted"/>
<dbReference type="KEGG" id="siw:GH266_20785"/>
<evidence type="ECO:0000256" key="7">
    <source>
        <dbReference type="SAM" id="Phobius"/>
    </source>
</evidence>
<dbReference type="AlphaFoldDB" id="A0A857CCY8"/>
<accession>A0A857CCY8</accession>
<evidence type="ECO:0000259" key="8">
    <source>
        <dbReference type="Pfam" id="PF01435"/>
    </source>
</evidence>
<feature type="transmembrane region" description="Helical" evidence="7">
    <location>
        <begin position="207"/>
        <end position="228"/>
    </location>
</feature>
<feature type="transmembrane region" description="Helical" evidence="7">
    <location>
        <begin position="91"/>
        <end position="109"/>
    </location>
</feature>
<sequence length="633" mass="69713">MTLASDIRRKALKGSALWCTVAFFAVLAASTLLAIVSTLYAISWLATLSVFGWESHNVASTRPDDYARWIAEAARRWSAVRGDALPPLSQWISLAAVAVLLFAIGYSGFSRRSGYSLTANDELQNTPERVRRILEEFGYFKDILADDDGKDIMAARRKIVFPSGMVKNLTNDKPPSVAEEATLRFFMAHEYAHTLTLDNAAHSLFRLVFWVTTALTSALLLIFIVPSVMISAPYFGNALVFLFLCATVIVAILYCLAASMRNVIFSYLKTREYFADAAGFDRLPAEIDPYRFKRDGPTSAWDRSTSKLERDLHRQGISLNARNMLPALLVLFVSLRSLYILISPAHGEWPVLAFDGVFLAAFILLAWNLPPTLPNPAGRPLMPWLAALLAILALFLSVPGLLGLLVYFYEAPVVAETTGILLAWPTLFAAAVCGGVCLRLGWVRLFRDGEKGRRKNRIFSRARFRPVLLALMAVPGRFFSALSLILLLGLGTMQLNSALNGVIQLGLSTDARLLGGNLIVAALLLALACLVYRNLLFFRPWLLLAEVVLTTFPMGAMVIAMVMVVGAPSRSAVRAEDGIPDIAPLLTNPPPELLATAFGAAMVFVLVYIIAKTLEYFSRKFDRARRVQGDFYG</sequence>